<evidence type="ECO:0000313" key="19">
    <source>
        <dbReference type="Proteomes" id="UP001165422"/>
    </source>
</evidence>
<dbReference type="GO" id="GO:0050380">
    <property type="term" value="F:undecaprenyl-diphosphatase activity"/>
    <property type="evidence" value="ECO:0007669"/>
    <property type="project" value="UniProtKB-EC"/>
</dbReference>
<evidence type="ECO:0000256" key="12">
    <source>
        <dbReference type="ARBA" id="ARBA00023251"/>
    </source>
</evidence>
<dbReference type="EMBL" id="JAJJPB010000001">
    <property type="protein sequence ID" value="MCC9293295.1"/>
    <property type="molecule type" value="Genomic_DNA"/>
</dbReference>
<evidence type="ECO:0000256" key="10">
    <source>
        <dbReference type="ARBA" id="ARBA00022989"/>
    </source>
</evidence>
<evidence type="ECO:0000256" key="5">
    <source>
        <dbReference type="ARBA" id="ARBA00022475"/>
    </source>
</evidence>
<dbReference type="NCBIfam" id="NF001390">
    <property type="entry name" value="PRK00281.1-4"/>
    <property type="match status" value="1"/>
</dbReference>
<evidence type="ECO:0000256" key="9">
    <source>
        <dbReference type="ARBA" id="ARBA00022984"/>
    </source>
</evidence>
<keyword evidence="12 17" id="KW-0046">Antibiotic resistance</keyword>
<evidence type="ECO:0000256" key="1">
    <source>
        <dbReference type="ARBA" id="ARBA00004651"/>
    </source>
</evidence>
<dbReference type="HAMAP" id="MF_01006">
    <property type="entry name" value="Undec_diphosphatase"/>
    <property type="match status" value="1"/>
</dbReference>
<comment type="miscellaneous">
    <text evidence="17">Bacitracin is thought to be involved in the inhibition of peptidoglycan synthesis by sequestering undecaprenyl diphosphate, thereby reducing the pool of lipid carrier available.</text>
</comment>
<evidence type="ECO:0000256" key="11">
    <source>
        <dbReference type="ARBA" id="ARBA00023136"/>
    </source>
</evidence>
<organism evidence="18 19">
    <name type="scientific">Clostridium aromativorans</name>
    <dbReference type="NCBI Taxonomy" id="2836848"/>
    <lineage>
        <taxon>Bacteria</taxon>
        <taxon>Bacillati</taxon>
        <taxon>Bacillota</taxon>
        <taxon>Clostridia</taxon>
        <taxon>Eubacteriales</taxon>
        <taxon>Clostridiaceae</taxon>
        <taxon>Clostridium</taxon>
    </lineage>
</organism>
<accession>A0ABS8N0J9</accession>
<dbReference type="Proteomes" id="UP001165422">
    <property type="component" value="Unassembled WGS sequence"/>
</dbReference>
<comment type="similarity">
    <text evidence="2 17">Belongs to the UppP family.</text>
</comment>
<feature type="transmembrane region" description="Helical" evidence="17">
    <location>
        <begin position="193"/>
        <end position="211"/>
    </location>
</feature>
<comment type="function">
    <text evidence="17">Catalyzes the dephosphorylation of undecaprenyl diphosphate (UPP). Confers resistance to bacitracin.</text>
</comment>
<gene>
    <name evidence="17" type="primary">uppP</name>
    <name evidence="18" type="ORF">LN736_00205</name>
</gene>
<dbReference type="EC" id="3.6.1.27" evidence="3 17"/>
<evidence type="ECO:0000256" key="6">
    <source>
        <dbReference type="ARBA" id="ARBA00022692"/>
    </source>
</evidence>
<keyword evidence="8 17" id="KW-0133">Cell shape</keyword>
<keyword evidence="5 17" id="KW-1003">Cell membrane</keyword>
<evidence type="ECO:0000313" key="18">
    <source>
        <dbReference type="EMBL" id="MCC9293295.1"/>
    </source>
</evidence>
<comment type="catalytic activity">
    <reaction evidence="16 17">
        <text>di-trans,octa-cis-undecaprenyl diphosphate + H2O = di-trans,octa-cis-undecaprenyl phosphate + phosphate + H(+)</text>
        <dbReference type="Rhea" id="RHEA:28094"/>
        <dbReference type="ChEBI" id="CHEBI:15377"/>
        <dbReference type="ChEBI" id="CHEBI:15378"/>
        <dbReference type="ChEBI" id="CHEBI:43474"/>
        <dbReference type="ChEBI" id="CHEBI:58405"/>
        <dbReference type="ChEBI" id="CHEBI:60392"/>
        <dbReference type="EC" id="3.6.1.27"/>
    </reaction>
</comment>
<sequence length="277" mass="30712">MEIIFIIKAVIIGIVEGITEFLPISSTGHMIIVGNLINFKAPTYNKVYIDTFEIVIQLGAILAIVVLYWNKIFNSLKNLAPGKWGFRLWFSILVAFIPSAAAGFFLNDIIQERLFNPITVSCALVFGGVLMIYMENKYRRGNSIKRIEDVNIVQAFKIGCFQCLSLWPGMSRSASTIIGGWVNGLTNVAAAEFSFFLAIPTMIAASGWSLIKIKISMSPIQIIGLVIGFVISFLVALVVVDKFIGFLKRKPMRVFAVYRIFIGIIVLVLAFAKVISI</sequence>
<dbReference type="Pfam" id="PF02673">
    <property type="entry name" value="BacA"/>
    <property type="match status" value="1"/>
</dbReference>
<dbReference type="InterPro" id="IPR003824">
    <property type="entry name" value="UppP"/>
</dbReference>
<feature type="transmembrane region" description="Helical" evidence="17">
    <location>
        <begin position="47"/>
        <end position="68"/>
    </location>
</feature>
<evidence type="ECO:0000256" key="8">
    <source>
        <dbReference type="ARBA" id="ARBA00022960"/>
    </source>
</evidence>
<feature type="transmembrane region" description="Helical" evidence="17">
    <location>
        <begin position="223"/>
        <end position="244"/>
    </location>
</feature>
<keyword evidence="6 17" id="KW-0812">Transmembrane</keyword>
<dbReference type="NCBIfam" id="TIGR00753">
    <property type="entry name" value="undec_PP_bacA"/>
    <property type="match status" value="1"/>
</dbReference>
<feature type="transmembrane region" description="Helical" evidence="17">
    <location>
        <begin position="88"/>
        <end position="107"/>
    </location>
</feature>
<evidence type="ECO:0000256" key="7">
    <source>
        <dbReference type="ARBA" id="ARBA00022801"/>
    </source>
</evidence>
<dbReference type="RefSeq" id="WP_229980395.1">
    <property type="nucleotide sequence ID" value="NZ_JAJJPB010000001.1"/>
</dbReference>
<keyword evidence="7 17" id="KW-0378">Hydrolase</keyword>
<keyword evidence="10 17" id="KW-1133">Transmembrane helix</keyword>
<comment type="caution">
    <text evidence="18">The sequence shown here is derived from an EMBL/GenBank/DDBJ whole genome shotgun (WGS) entry which is preliminary data.</text>
</comment>
<evidence type="ECO:0000256" key="13">
    <source>
        <dbReference type="ARBA" id="ARBA00023316"/>
    </source>
</evidence>
<keyword evidence="19" id="KW-1185">Reference proteome</keyword>
<protein>
    <recommendedName>
        <fullName evidence="4 17">Undecaprenyl-diphosphatase</fullName>
        <ecNumber evidence="3 17">3.6.1.27</ecNumber>
    </recommendedName>
    <alternativeName>
        <fullName evidence="15 17">Bacitracin resistance protein</fullName>
    </alternativeName>
    <alternativeName>
        <fullName evidence="14 17">Undecaprenyl pyrophosphate phosphatase</fullName>
    </alternativeName>
</protein>
<comment type="subcellular location">
    <subcellularLocation>
        <location evidence="1 17">Cell membrane</location>
        <topology evidence="1 17">Multi-pass membrane protein</topology>
    </subcellularLocation>
</comment>
<evidence type="ECO:0000256" key="3">
    <source>
        <dbReference type="ARBA" id="ARBA00012374"/>
    </source>
</evidence>
<evidence type="ECO:0000256" key="14">
    <source>
        <dbReference type="ARBA" id="ARBA00032707"/>
    </source>
</evidence>
<dbReference type="PANTHER" id="PTHR30622">
    <property type="entry name" value="UNDECAPRENYL-DIPHOSPHATASE"/>
    <property type="match status" value="1"/>
</dbReference>
<name>A0ABS8N0J9_9CLOT</name>
<keyword evidence="9 17" id="KW-0573">Peptidoglycan synthesis</keyword>
<evidence type="ECO:0000256" key="17">
    <source>
        <dbReference type="HAMAP-Rule" id="MF_01006"/>
    </source>
</evidence>
<keyword evidence="11 17" id="KW-0472">Membrane</keyword>
<reference evidence="18" key="1">
    <citation type="submission" date="2021-11" db="EMBL/GenBank/DDBJ databases">
        <authorList>
            <person name="Qingchun L."/>
            <person name="Dong Z."/>
            <person name="Zongwei Q."/>
            <person name="Jia Z."/>
            <person name="Duotao L."/>
        </authorList>
    </citation>
    <scope>NUCLEOTIDE SEQUENCE</scope>
    <source>
        <strain evidence="18">WLY-B-L2</strain>
    </source>
</reference>
<evidence type="ECO:0000256" key="15">
    <source>
        <dbReference type="ARBA" id="ARBA00032932"/>
    </source>
</evidence>
<dbReference type="NCBIfam" id="NF001389">
    <property type="entry name" value="PRK00281.1-2"/>
    <property type="match status" value="1"/>
</dbReference>
<feature type="transmembrane region" description="Helical" evidence="17">
    <location>
        <begin position="256"/>
        <end position="275"/>
    </location>
</feature>
<evidence type="ECO:0000256" key="16">
    <source>
        <dbReference type="ARBA" id="ARBA00047594"/>
    </source>
</evidence>
<dbReference type="PANTHER" id="PTHR30622:SF3">
    <property type="entry name" value="UNDECAPRENYL-DIPHOSPHATASE"/>
    <property type="match status" value="1"/>
</dbReference>
<keyword evidence="13 17" id="KW-0961">Cell wall biogenesis/degradation</keyword>
<feature type="transmembrane region" description="Helical" evidence="17">
    <location>
        <begin position="114"/>
        <end position="134"/>
    </location>
</feature>
<evidence type="ECO:0000256" key="4">
    <source>
        <dbReference type="ARBA" id="ARBA00021581"/>
    </source>
</evidence>
<proteinExistence type="inferred from homology"/>
<evidence type="ECO:0000256" key="2">
    <source>
        <dbReference type="ARBA" id="ARBA00010621"/>
    </source>
</evidence>